<keyword evidence="2" id="KW-1185">Reference proteome</keyword>
<sequence>MPIRQDLYIALVLAVLGPTLGAGATARGWVRDESGLMDEILSSDRLSETDADSVRTLIAEARMLQADGNENGAAARMAEIVGILRAA</sequence>
<name>A0A1H9FIT5_9HYPH</name>
<reference evidence="1 2" key="1">
    <citation type="submission" date="2016-10" db="EMBL/GenBank/DDBJ databases">
        <authorList>
            <person name="de Groot N.N."/>
        </authorList>
    </citation>
    <scope>NUCLEOTIDE SEQUENCE [LARGE SCALE GENOMIC DNA]</scope>
    <source>
        <strain evidence="1 2">A52C2</strain>
    </source>
</reference>
<organism evidence="1 2">
    <name type="scientific">Faunimonas pinastri</name>
    <dbReference type="NCBI Taxonomy" id="1855383"/>
    <lineage>
        <taxon>Bacteria</taxon>
        <taxon>Pseudomonadati</taxon>
        <taxon>Pseudomonadota</taxon>
        <taxon>Alphaproteobacteria</taxon>
        <taxon>Hyphomicrobiales</taxon>
        <taxon>Afifellaceae</taxon>
        <taxon>Faunimonas</taxon>
    </lineage>
</organism>
<gene>
    <name evidence="1" type="ORF">SAMN05216548_104131</name>
</gene>
<protein>
    <submittedName>
        <fullName evidence="1">Uncharacterized protein</fullName>
    </submittedName>
</protein>
<evidence type="ECO:0000313" key="2">
    <source>
        <dbReference type="Proteomes" id="UP000199647"/>
    </source>
</evidence>
<dbReference type="RefSeq" id="WP_092496005.1">
    <property type="nucleotide sequence ID" value="NZ_FOFG01000004.1"/>
</dbReference>
<evidence type="ECO:0000313" key="1">
    <source>
        <dbReference type="EMBL" id="SEQ37834.1"/>
    </source>
</evidence>
<proteinExistence type="predicted"/>
<accession>A0A1H9FIT5</accession>
<dbReference type="AlphaFoldDB" id="A0A1H9FIT5"/>
<dbReference type="EMBL" id="FOFG01000004">
    <property type="protein sequence ID" value="SEQ37834.1"/>
    <property type="molecule type" value="Genomic_DNA"/>
</dbReference>
<dbReference type="Proteomes" id="UP000199647">
    <property type="component" value="Unassembled WGS sequence"/>
</dbReference>